<dbReference type="SUPFAM" id="SSF140566">
    <property type="entry name" value="FlgN-like"/>
    <property type="match status" value="1"/>
</dbReference>
<dbReference type="AlphaFoldDB" id="A0A557P2N7"/>
<dbReference type="RefSeq" id="WP_144388627.1">
    <property type="nucleotide sequence ID" value="NZ_CANNCB010000032.1"/>
</dbReference>
<organism evidence="1 2">
    <name type="scientific">Vibrio algivorus</name>
    <dbReference type="NCBI Taxonomy" id="1667024"/>
    <lineage>
        <taxon>Bacteria</taxon>
        <taxon>Pseudomonadati</taxon>
        <taxon>Pseudomonadota</taxon>
        <taxon>Gammaproteobacteria</taxon>
        <taxon>Vibrionales</taxon>
        <taxon>Vibrionaceae</taxon>
        <taxon>Vibrio</taxon>
    </lineage>
</organism>
<dbReference type="EMBL" id="VMKJ01000027">
    <property type="protein sequence ID" value="TVO34935.1"/>
    <property type="molecule type" value="Genomic_DNA"/>
</dbReference>
<reference evidence="1 2" key="1">
    <citation type="submission" date="2019-07" db="EMBL/GenBank/DDBJ databases">
        <title>The draft genome sequence of Vibrio algivorus M1486.</title>
        <authorList>
            <person name="Meng X."/>
        </authorList>
    </citation>
    <scope>NUCLEOTIDE SEQUENCE [LARGE SCALE GENOMIC DNA]</scope>
    <source>
        <strain evidence="1 2">M1486</strain>
    </source>
</reference>
<dbReference type="InterPro" id="IPR036679">
    <property type="entry name" value="FlgN-like_sf"/>
</dbReference>
<sequence length="139" mass="15721">MDKTTLVKQYYKNLVDSLELAEKILVILDGARQSSMKLDYISLDQENQNLLSSSAKLEEFHKQRRQIAEHLGCTGERFTKEVLDKVSGNAKQTLSQTSEKLQKALSDCQAKLESQADLLLEQQNVLHEASQTLRVEVNA</sequence>
<proteinExistence type="predicted"/>
<evidence type="ECO:0000313" key="2">
    <source>
        <dbReference type="Proteomes" id="UP000319828"/>
    </source>
</evidence>
<name>A0A557P2N7_9VIBR</name>
<protein>
    <submittedName>
        <fullName evidence="1">Uncharacterized protein</fullName>
    </submittedName>
</protein>
<dbReference type="GO" id="GO:0044780">
    <property type="term" value="P:bacterial-type flagellum assembly"/>
    <property type="evidence" value="ECO:0007669"/>
    <property type="project" value="InterPro"/>
</dbReference>
<gene>
    <name evidence="1" type="ORF">FOF44_12665</name>
</gene>
<evidence type="ECO:0000313" key="1">
    <source>
        <dbReference type="EMBL" id="TVO34935.1"/>
    </source>
</evidence>
<dbReference type="Proteomes" id="UP000319828">
    <property type="component" value="Unassembled WGS sequence"/>
</dbReference>
<comment type="caution">
    <text evidence="1">The sequence shown here is derived from an EMBL/GenBank/DDBJ whole genome shotgun (WGS) entry which is preliminary data.</text>
</comment>
<accession>A0A557P2N7</accession>